<keyword evidence="5" id="KW-1185">Reference proteome</keyword>
<dbReference type="Gene3D" id="3.40.50.2300">
    <property type="match status" value="1"/>
</dbReference>
<dbReference type="EMBL" id="BLXX01000001">
    <property type="protein sequence ID" value="GFO58142.1"/>
    <property type="molecule type" value="Genomic_DNA"/>
</dbReference>
<dbReference type="InterPro" id="IPR001789">
    <property type="entry name" value="Sig_transdc_resp-reg_receiver"/>
</dbReference>
<evidence type="ECO:0000256" key="1">
    <source>
        <dbReference type="PROSITE-ProRule" id="PRU00169"/>
    </source>
</evidence>
<dbReference type="SMART" id="SM00530">
    <property type="entry name" value="HTH_XRE"/>
    <property type="match status" value="1"/>
</dbReference>
<dbReference type="CDD" id="cd00093">
    <property type="entry name" value="HTH_XRE"/>
    <property type="match status" value="1"/>
</dbReference>
<accession>A0A6V8MDW0</accession>
<dbReference type="InterPro" id="IPR001387">
    <property type="entry name" value="Cro/C1-type_HTH"/>
</dbReference>
<dbReference type="InterPro" id="IPR010982">
    <property type="entry name" value="Lambda_DNA-bd_dom_sf"/>
</dbReference>
<protein>
    <recommendedName>
        <fullName evidence="6">Response regulator</fullName>
    </recommendedName>
</protein>
<feature type="modified residue" description="4-aspartylphosphate" evidence="1">
    <location>
        <position position="163"/>
    </location>
</feature>
<proteinExistence type="predicted"/>
<feature type="domain" description="HTH cro/C1-type" evidence="3">
    <location>
        <begin position="11"/>
        <end position="65"/>
    </location>
</feature>
<dbReference type="InterPro" id="IPR052048">
    <property type="entry name" value="ST_Response_Regulator"/>
</dbReference>
<evidence type="ECO:0000259" key="3">
    <source>
        <dbReference type="PROSITE" id="PS50943"/>
    </source>
</evidence>
<dbReference type="Gene3D" id="1.10.260.40">
    <property type="entry name" value="lambda repressor-like DNA-binding domains"/>
    <property type="match status" value="1"/>
</dbReference>
<dbReference type="Pfam" id="PF00072">
    <property type="entry name" value="Response_reg"/>
    <property type="match status" value="1"/>
</dbReference>
<dbReference type="SUPFAM" id="SSF52172">
    <property type="entry name" value="CheY-like"/>
    <property type="match status" value="1"/>
</dbReference>
<dbReference type="RefSeq" id="WP_183352985.1">
    <property type="nucleotide sequence ID" value="NZ_BLXX01000001.1"/>
</dbReference>
<dbReference type="Proteomes" id="UP000556026">
    <property type="component" value="Unassembled WGS sequence"/>
</dbReference>
<evidence type="ECO:0000313" key="4">
    <source>
        <dbReference type="EMBL" id="GFO58142.1"/>
    </source>
</evidence>
<reference evidence="5" key="1">
    <citation type="submission" date="2020-06" db="EMBL/GenBank/DDBJ databases">
        <title>Draft genomic sequence of Geomonas sp. Red330.</title>
        <authorList>
            <person name="Itoh H."/>
            <person name="Zhenxing X."/>
            <person name="Ushijima N."/>
            <person name="Masuda Y."/>
            <person name="Shiratori Y."/>
            <person name="Senoo K."/>
        </authorList>
    </citation>
    <scope>NUCLEOTIDE SEQUENCE [LARGE SCALE GENOMIC DNA]</scope>
    <source>
        <strain evidence="5">Red330</strain>
    </source>
</reference>
<dbReference type="InterPro" id="IPR011006">
    <property type="entry name" value="CheY-like_superfamily"/>
</dbReference>
<comment type="caution">
    <text evidence="4">The sequence shown here is derived from an EMBL/GenBank/DDBJ whole genome shotgun (WGS) entry which is preliminary data.</text>
</comment>
<dbReference type="SUPFAM" id="SSF47413">
    <property type="entry name" value="lambda repressor-like DNA-binding domains"/>
    <property type="match status" value="1"/>
</dbReference>
<dbReference type="PROSITE" id="PS50110">
    <property type="entry name" value="RESPONSE_REGULATORY"/>
    <property type="match status" value="1"/>
</dbReference>
<dbReference type="PROSITE" id="PS50943">
    <property type="entry name" value="HTH_CROC1"/>
    <property type="match status" value="1"/>
</dbReference>
<name>A0A6V8MDW0_9BACT</name>
<evidence type="ECO:0008006" key="6">
    <source>
        <dbReference type="Google" id="ProtNLM"/>
    </source>
</evidence>
<gene>
    <name evidence="4" type="ORF">GMST_04670</name>
</gene>
<feature type="domain" description="Response regulatory" evidence="2">
    <location>
        <begin position="112"/>
        <end position="222"/>
    </location>
</feature>
<dbReference type="AlphaFoldDB" id="A0A6V8MDW0"/>
<evidence type="ECO:0000313" key="5">
    <source>
        <dbReference type="Proteomes" id="UP000556026"/>
    </source>
</evidence>
<dbReference type="PANTHER" id="PTHR43228">
    <property type="entry name" value="TWO-COMPONENT RESPONSE REGULATOR"/>
    <property type="match status" value="1"/>
</dbReference>
<dbReference type="SMART" id="SM00448">
    <property type="entry name" value="REC"/>
    <property type="match status" value="1"/>
</dbReference>
<dbReference type="PANTHER" id="PTHR43228:SF1">
    <property type="entry name" value="TWO-COMPONENT RESPONSE REGULATOR ARR22"/>
    <property type="match status" value="1"/>
</dbReference>
<organism evidence="4 5">
    <name type="scientific">Geomonas silvestris</name>
    <dbReference type="NCBI Taxonomy" id="2740184"/>
    <lineage>
        <taxon>Bacteria</taxon>
        <taxon>Pseudomonadati</taxon>
        <taxon>Thermodesulfobacteriota</taxon>
        <taxon>Desulfuromonadia</taxon>
        <taxon>Geobacterales</taxon>
        <taxon>Geobacteraceae</taxon>
        <taxon>Geomonas</taxon>
    </lineage>
</organism>
<dbReference type="GO" id="GO:0000160">
    <property type="term" value="P:phosphorelay signal transduction system"/>
    <property type="evidence" value="ECO:0007669"/>
    <property type="project" value="InterPro"/>
</dbReference>
<dbReference type="GO" id="GO:0003677">
    <property type="term" value="F:DNA binding"/>
    <property type="evidence" value="ECO:0007669"/>
    <property type="project" value="InterPro"/>
</dbReference>
<evidence type="ECO:0000259" key="2">
    <source>
        <dbReference type="PROSITE" id="PS50110"/>
    </source>
</evidence>
<keyword evidence="1" id="KW-0597">Phosphoprotein</keyword>
<dbReference type="Pfam" id="PF01381">
    <property type="entry name" value="HTH_3"/>
    <property type="match status" value="1"/>
</dbReference>
<sequence length="228" mass="25599">MTIEEAFGAVIRRLRRERNLSQEQLSLASFLDRTFISHIEGGKQQPSMVSLFALAGALNVLPSDIISEVEIILNLTSYHRVQKGARSVEKQWIRNLENHMKAAQPPMQRPETVLVVDDEVQVREVLCELLRAYGFPVLEAADGCAAVKVVEEQGERINLVIMDVAMPQKNGIEAYQEIKRMRPGLHIILVSGYHSGIFDSEITILQKPFSPETLLKQMRLMLEGAPPG</sequence>